<dbReference type="CDD" id="cd02135">
    <property type="entry name" value="YdjA-like"/>
    <property type="match status" value="1"/>
</dbReference>
<name>A0A364REB2_9BACT</name>
<feature type="domain" description="Nitroreductase" evidence="9">
    <location>
        <begin position="12"/>
        <end position="173"/>
    </location>
</feature>
<keyword evidence="5 7" id="KW-0560">Oxidoreductase</keyword>
<feature type="binding site" description="in other chain" evidence="8">
    <location>
        <begin position="142"/>
        <end position="144"/>
    </location>
    <ligand>
        <name>FMN</name>
        <dbReference type="ChEBI" id="CHEBI:58210"/>
        <note>ligand shared between dimeric partners</note>
    </ligand>
</feature>
<dbReference type="EC" id="1.-.-.-" evidence="7"/>
<dbReference type="Gene3D" id="3.40.109.10">
    <property type="entry name" value="NADH Oxidase"/>
    <property type="match status" value="1"/>
</dbReference>
<dbReference type="InterPro" id="IPR000415">
    <property type="entry name" value="Nitroreductase-like"/>
</dbReference>
<evidence type="ECO:0000256" key="8">
    <source>
        <dbReference type="PIRSR" id="PIRSR000232-1"/>
    </source>
</evidence>
<comment type="similarity">
    <text evidence="1 7">Belongs to the nitroreductase family.</text>
</comment>
<dbReference type="SUPFAM" id="SSF55469">
    <property type="entry name" value="FMN-dependent nitroreductase-like"/>
    <property type="match status" value="1"/>
</dbReference>
<evidence type="ECO:0000313" key="10">
    <source>
        <dbReference type="EMBL" id="RAU82585.1"/>
    </source>
</evidence>
<dbReference type="InterPro" id="IPR026021">
    <property type="entry name" value="YdjA-like"/>
</dbReference>
<evidence type="ECO:0000256" key="7">
    <source>
        <dbReference type="PIRNR" id="PIRNR000232"/>
    </source>
</evidence>
<evidence type="ECO:0000256" key="1">
    <source>
        <dbReference type="ARBA" id="ARBA00007118"/>
    </source>
</evidence>
<dbReference type="RefSeq" id="WP_112306178.1">
    <property type="nucleotide sequence ID" value="NZ_QMDV01000003.1"/>
</dbReference>
<feature type="binding site" description="in other chain" evidence="8">
    <location>
        <begin position="15"/>
        <end position="17"/>
    </location>
    <ligand>
        <name>FMN</name>
        <dbReference type="ChEBI" id="CHEBI:58210"/>
        <note>ligand shared between dimeric partners</note>
    </ligand>
</feature>
<organism evidence="10 11">
    <name type="scientific">Pontibacter arcticus</name>
    <dbReference type="NCBI Taxonomy" id="2080288"/>
    <lineage>
        <taxon>Bacteria</taxon>
        <taxon>Pseudomonadati</taxon>
        <taxon>Bacteroidota</taxon>
        <taxon>Cytophagia</taxon>
        <taxon>Cytophagales</taxon>
        <taxon>Hymenobacteraceae</taxon>
        <taxon>Pontibacter</taxon>
    </lineage>
</organism>
<keyword evidence="6 7" id="KW-0520">NAD</keyword>
<dbReference type="OrthoDB" id="9804207at2"/>
<dbReference type="EMBL" id="QMDV01000003">
    <property type="protein sequence ID" value="RAU82585.1"/>
    <property type="molecule type" value="Genomic_DNA"/>
</dbReference>
<keyword evidence="11" id="KW-1185">Reference proteome</keyword>
<proteinExistence type="inferred from homology"/>
<keyword evidence="3 7" id="KW-0288">FMN</keyword>
<evidence type="ECO:0000256" key="2">
    <source>
        <dbReference type="ARBA" id="ARBA00022630"/>
    </source>
</evidence>
<evidence type="ECO:0000256" key="4">
    <source>
        <dbReference type="ARBA" id="ARBA00022857"/>
    </source>
</evidence>
<evidence type="ECO:0000256" key="6">
    <source>
        <dbReference type="ARBA" id="ARBA00023027"/>
    </source>
</evidence>
<accession>A0A364REB2</accession>
<reference evidence="10 11" key="1">
    <citation type="submission" date="2018-06" db="EMBL/GenBank/DDBJ databases">
        <authorList>
            <person name="Liu Z.-W."/>
        </authorList>
    </citation>
    <scope>NUCLEOTIDE SEQUENCE [LARGE SCALE GENOMIC DNA]</scope>
    <source>
        <strain evidence="10 11">2b14</strain>
    </source>
</reference>
<comment type="cofactor">
    <cofactor evidence="8">
        <name>FMN</name>
        <dbReference type="ChEBI" id="CHEBI:58210"/>
    </cofactor>
    <text evidence="8">Binds 1 FMN per subunit.</text>
</comment>
<dbReference type="InterPro" id="IPR029479">
    <property type="entry name" value="Nitroreductase"/>
</dbReference>
<evidence type="ECO:0000256" key="3">
    <source>
        <dbReference type="ARBA" id="ARBA00022643"/>
    </source>
</evidence>
<dbReference type="PIRSF" id="PIRSF000232">
    <property type="entry name" value="YdjA"/>
    <property type="match status" value="1"/>
</dbReference>
<keyword evidence="2 7" id="KW-0285">Flavoprotein</keyword>
<dbReference type="InterPro" id="IPR052530">
    <property type="entry name" value="NAD(P)H_nitroreductase"/>
</dbReference>
<dbReference type="PANTHER" id="PTHR43821:SF1">
    <property type="entry name" value="NAD(P)H NITROREDUCTASE YDJA-RELATED"/>
    <property type="match status" value="1"/>
</dbReference>
<feature type="binding site" evidence="8">
    <location>
        <position position="46"/>
    </location>
    <ligand>
        <name>FMN</name>
        <dbReference type="ChEBI" id="CHEBI:58210"/>
        <note>ligand shared between dimeric partners</note>
    </ligand>
</feature>
<dbReference type="AlphaFoldDB" id="A0A364REB2"/>
<evidence type="ECO:0000313" key="11">
    <source>
        <dbReference type="Proteomes" id="UP000251692"/>
    </source>
</evidence>
<comment type="caution">
    <text evidence="10">The sequence shown here is derived from an EMBL/GenBank/DDBJ whole genome shotgun (WGS) entry which is preliminary data.</text>
</comment>
<dbReference type="Proteomes" id="UP000251692">
    <property type="component" value="Unassembled WGS sequence"/>
</dbReference>
<keyword evidence="4 7" id="KW-0521">NADP</keyword>
<evidence type="ECO:0000256" key="5">
    <source>
        <dbReference type="ARBA" id="ARBA00023002"/>
    </source>
</evidence>
<dbReference type="PANTHER" id="PTHR43821">
    <property type="entry name" value="NAD(P)H NITROREDUCTASE YDJA-RELATED"/>
    <property type="match status" value="1"/>
</dbReference>
<dbReference type="GO" id="GO:0016491">
    <property type="term" value="F:oxidoreductase activity"/>
    <property type="evidence" value="ECO:0007669"/>
    <property type="project" value="UniProtKB-UniRule"/>
</dbReference>
<protein>
    <recommendedName>
        <fullName evidence="7">Putative NAD(P)H nitroreductase</fullName>
        <ecNumber evidence="7">1.-.-.-</ecNumber>
    </recommendedName>
</protein>
<sequence length="194" mass="22165">MNNLFSQISQVIRHRRTTKPPKMNGQEIPDEQVKQLLELADWAPTHAHTEPWRFKVYAGDKVKQFCQSHAELYQQETPEENYKPDKYEKLKIMGDQASHILVAYMQRGNLPKIPVLEEIAATSCAIQNLLLGASALGIASYWGSGGMAYHPAMRKSLHLREEDIVLGILYLGYAENPAHEGKRIIPLRDKVEWM</sequence>
<dbReference type="Pfam" id="PF00881">
    <property type="entry name" value="Nitroreductase"/>
    <property type="match status" value="1"/>
</dbReference>
<reference evidence="10 11" key="2">
    <citation type="submission" date="2018-07" db="EMBL/GenBank/DDBJ databases">
        <title>Pontibacter sp. 2b14 genomic sequence and assembly.</title>
        <authorList>
            <person name="Du Z.-J."/>
        </authorList>
    </citation>
    <scope>NUCLEOTIDE SEQUENCE [LARGE SCALE GENOMIC DNA]</scope>
    <source>
        <strain evidence="10 11">2b14</strain>
    </source>
</reference>
<evidence type="ECO:0000259" key="9">
    <source>
        <dbReference type="Pfam" id="PF00881"/>
    </source>
</evidence>
<gene>
    <name evidence="10" type="ORF">DP923_12520</name>
</gene>